<accession>A0AAV1JT59</accession>
<dbReference type="FunFam" id="2.60.40.60:FF:000168">
    <property type="entry name" value="Cadherin-related family member 2"/>
    <property type="match status" value="1"/>
</dbReference>
<dbReference type="GO" id="GO:0048513">
    <property type="term" value="P:animal organ development"/>
    <property type="evidence" value="ECO:0007669"/>
    <property type="project" value="UniProtKB-ARBA"/>
</dbReference>
<evidence type="ECO:0000256" key="13">
    <source>
        <dbReference type="SAM" id="Coils"/>
    </source>
</evidence>
<evidence type="ECO:0000256" key="3">
    <source>
        <dbReference type="ARBA" id="ARBA00022692"/>
    </source>
</evidence>
<sequence>MSSESTTSSIRQFGLYRTIDARTEEFLRLSRKRQLRQGCICAAISTAITVIVVIIIILIYEYSNIGNTQSVKSNWLGLMNESADHLTFDVKHKSKLNFDQNTIKLLPVLLKAISRNKYYDQDLYDSTSPNSIGDVKETTDQIHKNIFADTRNWMKMTPSRLYAIEFKTSPIVYFKNPTRSIDYYRKARKIRDYERVMNYVDKMISDKVTAGSTQPMLKPDLNKYEKTMLKATTPIYKTDKPETLSSNTHGTFPIKLKEKHTNCNCCARISLLLRKLITSLQKIIPEFVNNQEEKRKNCNVEKSSPITESEYDVRLSSTMKSLLKSSTLSTTTIAIPSDSYKPKQKSNKFFLRNTENYHEFNNILKLLKPNTNNNETREVQNKSQHNLTLIPSERRIKTLWKDKYLRKVPELKVVKDTTFYSIEEPIAVRYPHSPRIKNNGVYNNEHRPEEAYEREHVKLEEEMERSINDEINGEEDALKEVENMIQSLKIDYKATHKPKQRTANSSELYQSELVKIEEHAKNISKSIMSQNRPTYLEMQRSDTIVQNEESNNVVLLIYEYLIVVETYAVQNNQSKFKLTNDQPIADRLDRSYFGFDQDYFERMPLLVNALQENSYVDPNGEIIPLHSGRKKQRSQTSNIPYTYKTIRRTTPRPFILEYRSPNPTPFSSSFNSRSWIESYRNAQRLQNLNQVIKYLEKTLNAKFGDIYEPSTAQIAFSGVYVAPIKEKKVKAPEDCSTPRSSNKIEHKSNHQSDPLFIFKPDSPGDINLLADGYKFSPWFTSHLKHTNKNAPIFKRINEKKKCHGNICDTSPTTNKNDLSQTALLSKPTAFGVMLNLYPLHSTIPEVKSTPPVEQIYLTTVRPSYQFKKRSNNLPPRRTSFKLKSKTRTTKKDVDITSTQHTPYVETTTVPQMVVHFNVYSIRKSPASKNDYKNNFYSSQSISTTVTSTESINRLDKIQLPVLNSSIIEDYHAGSSGVLPVHSRANPPVTTYPITTLGTPQYHQDFSTESTTTNPPDIIKFSPEDAKIPDEYLTLRKSDASYMTESDLDERYVQGTVESFDKVDLDSAALSGSRTEDKRLVIKLKNILKTTTEIPVTTDTTEENYSEEEDEEYISTTTEGTAETYVPTINGHYRSSKRKSLNILLHENSEKYRKKKVETSVTFQRSTYVPIVECVVFGTRTIKKSKMAEIIFQRRKAATVLVDPLPLVIFLLSVVLCGAQVINRAPHFVPQSGDMSQFSVAEDTAVGTPVYQLKGIDPDNSPLRYSISGQYFSVDPVTGVVTLAKSLNREKQTSLEVIISITDEGIADTEPNTVSLRRVIPVKDVNDNPPVFHNRPYIVNISEATLVESEIEVSPKILVTDLDEEENAKIRVSCSTKERGSDFEACSTFRIVTDMISPNKYQVRIFLAKPLDFESRSAYVISLEAVDQSARPLRTTASVSVGIRDVQDQPPVFLNAPYSPTVPENTPAGTSILEIIAKDGDTANPRQVLLTLEEDSQMYFQLLPGRPIGRATLVTTNNPIDRESDIVVQNGGVYTFSIKATELINNEVPSDFTVIPVTVIVTDVDDHSPRFNKEVFDVSIPENIDNGSPIPGLSIYVEDIDLGQNSKYDLKLRNIRNSEGVFALSTEHGEGRTPLSIKVRDSAKLDYDVEDEDKRLFSFDIVASLNYRELSSARVNVKLLDVNDNAPTFEEQQYKLNVLENAPVGTKISDVSATDKDYGIFSEIEYTLSGFGAHYFKTDRNKGGVYVARELDYETQKSYSLTLFARDGGGKGSTTSIFIDVLDVNDNAPMFEASEYSRTIRDGATSFEPQLVIRATDIDGQTQGGGRVLYSLESDNSITHKGQVFSIDEETGEVEIVDKVETMDTPRGQYELLVRATDYGTPPLFNETRVYIRVGVPGNQRPTFKGNYHHYKYTVNQRDDVNEDFTFDLNPMNYKASIREDAKPGDNVTTVIANDPDGLDDLLTYHILSGSKDNFVINERTGLITVSSDANLDRDLNADRYEIIISAVDSGRPAPETATTTVFVHIADVNDKPPVFNTTESTTYISERTPINMTVTQVIAYDTDISAKLKYYIIDPVKAFSKAGIQLKPGSNYDYKNLFRIDEDTGEVTVNGKLDYSQASIVILTVKVVDINAELNKEQFASIEHTIYIQPYADDNPRFINPGWSSANPLIHHKIKEEQPIGSTVLVLMAEDPITNSKITNFKVIETESSLLQVDPFSGQVVLTSSLDYEELKSPNLTLTVQATSNDGTKHSNAKVVIGVININDNKPVFEKELYKVSVLESIIYPEHVVTVKAKDKDAVMTETDKAKGYSEVRYALRGENTELFVINESTGVIQVAPNKTLDRERQSVLRLEIEAFDTPAGGAERLKSSSIILLDVLDVDDNSPSFEKSVYTAVVPENVPIGISVVKLVAIDPDEGLGGEIKYEFLDEGEANSLFTIDPTTGEVKTRKELTGRGRTDPYRLLVGATDGGAHSGDTSLAIYIGDVSANDGVPRFIRPAEGEDLHISENATIGSTVFQVVASDPDDPTQPSGQLTYHIQRTGDDSAVFSLDPQTGVITTRQSLDRERKAAYTLVLAASDHGSPPQQSTRIVTVHVTDVDDHKPHFARNLDDPPLLMTTKEEVPIGTLIGKLKAIDEDIGDNAAIDYRIIAGNELEYIKLERSSNNEALIKAAARLDREAMSRVLITVKCFKFGATSRYGRTYNRLDPSEIQIAIKIQDIDDHLPEFDTTNMTIGVRLNVAVDTTIAIVRATDRDPDALPIDYSIVNMSFESPIKSKSLNNITDVIVVNNTTGEMRIMKNLIHYADGIFRLILRANNSMEEERFSDLHVEVVVVRERDLLRLVLPAGRARLAALKQNISQVLEQKQLKMQIHDATHDAFYDNMGPCFQFRQTETGEALTPKAMKSTIRSLGVEFQQILQAYEVRNITECGAPRALHSHSQKALLAVAGVLPIAALIAIIVLCCMHSNAKQRMRSALLLSREPPMGPPTNISGPTRIYAEPLYST</sequence>
<feature type="domain" description="Cadherin" evidence="16">
    <location>
        <begin position="1689"/>
        <end position="1790"/>
    </location>
</feature>
<dbReference type="GO" id="GO:0048731">
    <property type="term" value="P:system development"/>
    <property type="evidence" value="ECO:0007669"/>
    <property type="project" value="UniProtKB-ARBA"/>
</dbReference>
<feature type="domain" description="Cadherin" evidence="16">
    <location>
        <begin position="1791"/>
        <end position="1903"/>
    </location>
</feature>
<dbReference type="FunFam" id="2.60.40.60:FF:000118">
    <property type="entry name" value="protocadherin Fat 4"/>
    <property type="match status" value="1"/>
</dbReference>
<evidence type="ECO:0000256" key="15">
    <source>
        <dbReference type="SAM" id="Phobius"/>
    </source>
</evidence>
<feature type="coiled-coil region" evidence="13">
    <location>
        <begin position="449"/>
        <end position="491"/>
    </location>
</feature>
<dbReference type="PANTHER" id="PTHR24027">
    <property type="entry name" value="CADHERIN-23"/>
    <property type="match status" value="1"/>
</dbReference>
<dbReference type="GO" id="GO:0016477">
    <property type="term" value="P:cell migration"/>
    <property type="evidence" value="ECO:0007669"/>
    <property type="project" value="TreeGrafter"/>
</dbReference>
<feature type="domain" description="Cadherin" evidence="16">
    <location>
        <begin position="2174"/>
        <end position="2269"/>
    </location>
</feature>
<keyword evidence="7" id="KW-0130">Cell adhesion</keyword>
<organism evidence="17 18">
    <name type="scientific">Leptosia nina</name>
    <dbReference type="NCBI Taxonomy" id="320188"/>
    <lineage>
        <taxon>Eukaryota</taxon>
        <taxon>Metazoa</taxon>
        <taxon>Ecdysozoa</taxon>
        <taxon>Arthropoda</taxon>
        <taxon>Hexapoda</taxon>
        <taxon>Insecta</taxon>
        <taxon>Pterygota</taxon>
        <taxon>Neoptera</taxon>
        <taxon>Endopterygota</taxon>
        <taxon>Lepidoptera</taxon>
        <taxon>Glossata</taxon>
        <taxon>Ditrysia</taxon>
        <taxon>Papilionoidea</taxon>
        <taxon>Pieridae</taxon>
        <taxon>Pierinae</taxon>
        <taxon>Leptosia</taxon>
    </lineage>
</organism>
<dbReference type="GO" id="GO:0007156">
    <property type="term" value="P:homophilic cell adhesion via plasma membrane adhesion molecules"/>
    <property type="evidence" value="ECO:0007669"/>
    <property type="project" value="InterPro"/>
</dbReference>
<feature type="compositionally biased region" description="Polar residues" evidence="14">
    <location>
        <begin position="993"/>
        <end position="1014"/>
    </location>
</feature>
<dbReference type="Proteomes" id="UP001497472">
    <property type="component" value="Unassembled WGS sequence"/>
</dbReference>
<dbReference type="GO" id="GO:0005509">
    <property type="term" value="F:calcium ion binding"/>
    <property type="evidence" value="ECO:0007669"/>
    <property type="project" value="UniProtKB-UniRule"/>
</dbReference>
<evidence type="ECO:0000256" key="9">
    <source>
        <dbReference type="ARBA" id="ARBA00023136"/>
    </source>
</evidence>
<evidence type="ECO:0000256" key="6">
    <source>
        <dbReference type="ARBA" id="ARBA00022837"/>
    </source>
</evidence>
<dbReference type="SMART" id="SM00112">
    <property type="entry name" value="CA"/>
    <property type="match status" value="13"/>
</dbReference>
<dbReference type="Pfam" id="PF00028">
    <property type="entry name" value="Cadherin"/>
    <property type="match status" value="8"/>
</dbReference>
<proteinExistence type="predicted"/>
<gene>
    <name evidence="17" type="ORF">LNINA_LOCUS11510</name>
</gene>
<keyword evidence="9 15" id="KW-0472">Membrane</keyword>
<name>A0AAV1JT59_9NEOP</name>
<keyword evidence="5" id="KW-0677">Repeat</keyword>
<feature type="region of interest" description="Disordered" evidence="14">
    <location>
        <begin position="993"/>
        <end position="1015"/>
    </location>
</feature>
<dbReference type="EMBL" id="CAVLEF010000144">
    <property type="protein sequence ID" value="CAK1552466.1"/>
    <property type="molecule type" value="Genomic_DNA"/>
</dbReference>
<keyword evidence="11" id="KW-0325">Glycoprotein</keyword>
<dbReference type="SUPFAM" id="SSF49313">
    <property type="entry name" value="Cadherin-like"/>
    <property type="match status" value="14"/>
</dbReference>
<dbReference type="PRINTS" id="PR00205">
    <property type="entry name" value="CADHERIN"/>
</dbReference>
<feature type="domain" description="Cadherin" evidence="16">
    <location>
        <begin position="2387"/>
        <end position="2493"/>
    </location>
</feature>
<feature type="domain" description="Cadherin" evidence="16">
    <location>
        <begin position="1332"/>
        <end position="1452"/>
    </location>
</feature>
<dbReference type="GO" id="GO:0008013">
    <property type="term" value="F:beta-catenin binding"/>
    <property type="evidence" value="ECO:0007669"/>
    <property type="project" value="TreeGrafter"/>
</dbReference>
<evidence type="ECO:0000313" key="17">
    <source>
        <dbReference type="EMBL" id="CAK1552466.1"/>
    </source>
</evidence>
<evidence type="ECO:0000256" key="2">
    <source>
        <dbReference type="ARBA" id="ARBA00022536"/>
    </source>
</evidence>
<feature type="domain" description="Cadherin" evidence="16">
    <location>
        <begin position="1231"/>
        <end position="1331"/>
    </location>
</feature>
<feature type="domain" description="Cadherin" evidence="16">
    <location>
        <begin position="1929"/>
        <end position="2035"/>
    </location>
</feature>
<dbReference type="CDD" id="cd11304">
    <property type="entry name" value="Cadherin_repeat"/>
    <property type="match status" value="14"/>
</dbReference>
<dbReference type="PANTHER" id="PTHR24027:SF438">
    <property type="entry name" value="CADHERIN 23"/>
    <property type="match status" value="1"/>
</dbReference>
<reference evidence="17 18" key="1">
    <citation type="submission" date="2023-11" db="EMBL/GenBank/DDBJ databases">
        <authorList>
            <person name="Okamura Y."/>
        </authorList>
    </citation>
    <scope>NUCLEOTIDE SEQUENCE [LARGE SCALE GENOMIC DNA]</scope>
</reference>
<dbReference type="FunFam" id="2.60.40.60:FF:000039">
    <property type="entry name" value="FAT atypical cadherin 3"/>
    <property type="match status" value="1"/>
</dbReference>
<feature type="region of interest" description="Disordered" evidence="14">
    <location>
        <begin position="867"/>
        <end position="886"/>
    </location>
</feature>
<dbReference type="Gene3D" id="2.60.40.60">
    <property type="entry name" value="Cadherins"/>
    <property type="match status" value="14"/>
</dbReference>
<evidence type="ECO:0000256" key="10">
    <source>
        <dbReference type="ARBA" id="ARBA00023157"/>
    </source>
</evidence>
<protein>
    <recommendedName>
        <fullName evidence="16">Cadherin domain-containing protein</fullName>
    </recommendedName>
</protein>
<dbReference type="InterPro" id="IPR039808">
    <property type="entry name" value="Cadherin"/>
</dbReference>
<keyword evidence="4" id="KW-0732">Signal</keyword>
<feature type="domain" description="Cadherin" evidence="16">
    <location>
        <begin position="2036"/>
        <end position="2158"/>
    </location>
</feature>
<feature type="domain" description="Cadherin" evidence="16">
    <location>
        <begin position="1571"/>
        <end position="1688"/>
    </location>
</feature>
<keyword evidence="2" id="KW-0245">EGF-like domain</keyword>
<keyword evidence="6 12" id="KW-0106">Calcium</keyword>
<dbReference type="GO" id="GO:0030154">
    <property type="term" value="P:cell differentiation"/>
    <property type="evidence" value="ECO:0007669"/>
    <property type="project" value="UniProtKB-ARBA"/>
</dbReference>
<dbReference type="GO" id="GO:0001736">
    <property type="term" value="P:establishment of planar polarity"/>
    <property type="evidence" value="ECO:0007669"/>
    <property type="project" value="UniProtKB-ARBA"/>
</dbReference>
<evidence type="ECO:0000256" key="14">
    <source>
        <dbReference type="SAM" id="MobiDB-lite"/>
    </source>
</evidence>
<evidence type="ECO:0000256" key="12">
    <source>
        <dbReference type="PROSITE-ProRule" id="PRU00043"/>
    </source>
</evidence>
<dbReference type="GO" id="GO:0048589">
    <property type="term" value="P:developmental growth"/>
    <property type="evidence" value="ECO:0007669"/>
    <property type="project" value="UniProtKB-ARBA"/>
</dbReference>
<comment type="caution">
    <text evidence="17">The sequence shown here is derived from an EMBL/GenBank/DDBJ whole genome shotgun (WGS) entry which is preliminary data.</text>
</comment>
<evidence type="ECO:0000256" key="5">
    <source>
        <dbReference type="ARBA" id="ARBA00022737"/>
    </source>
</evidence>
<feature type="domain" description="Cadherin" evidence="16">
    <location>
        <begin position="2270"/>
        <end position="2386"/>
    </location>
</feature>
<evidence type="ECO:0000256" key="8">
    <source>
        <dbReference type="ARBA" id="ARBA00022989"/>
    </source>
</evidence>
<comment type="subcellular location">
    <subcellularLocation>
        <location evidence="1">Cell membrane</location>
        <topology evidence="1">Single-pass type I membrane protein</topology>
    </subcellularLocation>
</comment>
<dbReference type="GO" id="GO:0016342">
    <property type="term" value="C:catenin complex"/>
    <property type="evidence" value="ECO:0007669"/>
    <property type="project" value="TreeGrafter"/>
</dbReference>
<keyword evidence="18" id="KW-1185">Reference proteome</keyword>
<keyword evidence="10" id="KW-1015">Disulfide bond</keyword>
<feature type="transmembrane region" description="Helical" evidence="15">
    <location>
        <begin position="38"/>
        <end position="60"/>
    </location>
</feature>
<evidence type="ECO:0000256" key="1">
    <source>
        <dbReference type="ARBA" id="ARBA00004251"/>
    </source>
</evidence>
<dbReference type="PROSITE" id="PS50268">
    <property type="entry name" value="CADHERIN_2"/>
    <property type="match status" value="13"/>
</dbReference>
<dbReference type="PROSITE" id="PS00232">
    <property type="entry name" value="CADHERIN_1"/>
    <property type="match status" value="3"/>
</dbReference>
<feature type="transmembrane region" description="Helical" evidence="15">
    <location>
        <begin position="2939"/>
        <end position="2961"/>
    </location>
</feature>
<feature type="domain" description="Cadherin" evidence="16">
    <location>
        <begin position="2496"/>
        <end position="2603"/>
    </location>
</feature>
<dbReference type="GO" id="GO:0045296">
    <property type="term" value="F:cadherin binding"/>
    <property type="evidence" value="ECO:0007669"/>
    <property type="project" value="TreeGrafter"/>
</dbReference>
<dbReference type="InterPro" id="IPR020894">
    <property type="entry name" value="Cadherin_CS"/>
</dbReference>
<feature type="domain" description="Cadherin" evidence="16">
    <location>
        <begin position="2608"/>
        <end position="2724"/>
    </location>
</feature>
<evidence type="ECO:0000313" key="18">
    <source>
        <dbReference type="Proteomes" id="UP001497472"/>
    </source>
</evidence>
<evidence type="ECO:0000256" key="7">
    <source>
        <dbReference type="ARBA" id="ARBA00022889"/>
    </source>
</evidence>
<dbReference type="FunFam" id="2.60.40.60:FF:000002">
    <property type="entry name" value="Protocadherin alpha 2"/>
    <property type="match status" value="1"/>
</dbReference>
<dbReference type="InterPro" id="IPR015919">
    <property type="entry name" value="Cadherin-like_sf"/>
</dbReference>
<keyword evidence="8 15" id="KW-1133">Transmembrane helix</keyword>
<dbReference type="GO" id="GO:0007163">
    <property type="term" value="P:establishment or maintenance of cell polarity"/>
    <property type="evidence" value="ECO:0007669"/>
    <property type="project" value="UniProtKB-ARBA"/>
</dbReference>
<evidence type="ECO:0000259" key="16">
    <source>
        <dbReference type="PROSITE" id="PS50268"/>
    </source>
</evidence>
<keyword evidence="3 15" id="KW-0812">Transmembrane</keyword>
<dbReference type="InterPro" id="IPR002126">
    <property type="entry name" value="Cadherin-like_dom"/>
</dbReference>
<feature type="domain" description="Cadherin" evidence="16">
    <location>
        <begin position="1453"/>
        <end position="1570"/>
    </location>
</feature>
<keyword evidence="13" id="KW-0175">Coiled coil</keyword>
<evidence type="ECO:0000256" key="4">
    <source>
        <dbReference type="ARBA" id="ARBA00022729"/>
    </source>
</evidence>
<evidence type="ECO:0000256" key="11">
    <source>
        <dbReference type="ARBA" id="ARBA00023180"/>
    </source>
</evidence>